<dbReference type="Proteomes" id="UP000814033">
    <property type="component" value="Unassembled WGS sequence"/>
</dbReference>
<dbReference type="EMBL" id="MU275850">
    <property type="protein sequence ID" value="KAI0051721.1"/>
    <property type="molecule type" value="Genomic_DNA"/>
</dbReference>
<evidence type="ECO:0000313" key="2">
    <source>
        <dbReference type="Proteomes" id="UP000814033"/>
    </source>
</evidence>
<organism evidence="1 2">
    <name type="scientific">Auriscalpium vulgare</name>
    <dbReference type="NCBI Taxonomy" id="40419"/>
    <lineage>
        <taxon>Eukaryota</taxon>
        <taxon>Fungi</taxon>
        <taxon>Dikarya</taxon>
        <taxon>Basidiomycota</taxon>
        <taxon>Agaricomycotina</taxon>
        <taxon>Agaricomycetes</taxon>
        <taxon>Russulales</taxon>
        <taxon>Auriscalpiaceae</taxon>
        <taxon>Auriscalpium</taxon>
    </lineage>
</organism>
<comment type="caution">
    <text evidence="1">The sequence shown here is derived from an EMBL/GenBank/DDBJ whole genome shotgun (WGS) entry which is preliminary data.</text>
</comment>
<keyword evidence="2" id="KW-1185">Reference proteome</keyword>
<protein>
    <submittedName>
        <fullName evidence="1">Acetyl-CoA synthetase-like protein</fullName>
    </submittedName>
</protein>
<sequence length="540" mass="59573">MASSLQSHLTVLEASAALYASSPAFQLPRCDLQSGDVEDWSPVTYSQFQRDVEVFARHWARVLRTDGIPQRSVIGVWVGGLTYTDVLHIYGLSRAGYIPQLFSVRLPNPVVVFELLVRAKARALLYDAGFASILADSPVPTHCAVEFHEIDPRDEPLPVLPPVLSKEDTLFVFHTSGSTSGSPKLVPCSYRWFDAAIMKSHQIGAPKHDGRRDVTVWMGSMCHIGQTFMLVGSLQHGACTIQPSKIAFSATEMSEMVQKCGLNRLNQFATFLGGHLKNSRQNPKLLALLQSLDEVLYSGLPLAREEETWAYQNGIKLINLFGSTECGAMLLSVGGSDENAPLLRALRGTSYEFIPIASARAATQSESGEHTSTSQLRELVILADSGDCPDSSLRAADGHFHTGDLFLEVESGLYSFRGRDDDWIKSENSLRCDTKAIEDNVLATCADLVSQCIVVGNGRPSPVLFIEQATDAAHSKLKREILRRTRQFHSRRYLHERITSADMIVIVDKGALPRTATKGNIRRKATEELYQPLLDKIFGI</sequence>
<reference evidence="1" key="1">
    <citation type="submission" date="2021-02" db="EMBL/GenBank/DDBJ databases">
        <authorList>
            <consortium name="DOE Joint Genome Institute"/>
            <person name="Ahrendt S."/>
            <person name="Looney B.P."/>
            <person name="Miyauchi S."/>
            <person name="Morin E."/>
            <person name="Drula E."/>
            <person name="Courty P.E."/>
            <person name="Chicoki N."/>
            <person name="Fauchery L."/>
            <person name="Kohler A."/>
            <person name="Kuo A."/>
            <person name="Labutti K."/>
            <person name="Pangilinan J."/>
            <person name="Lipzen A."/>
            <person name="Riley R."/>
            <person name="Andreopoulos W."/>
            <person name="He G."/>
            <person name="Johnson J."/>
            <person name="Barry K.W."/>
            <person name="Grigoriev I.V."/>
            <person name="Nagy L."/>
            <person name="Hibbett D."/>
            <person name="Henrissat B."/>
            <person name="Matheny P.B."/>
            <person name="Labbe J."/>
            <person name="Martin F."/>
        </authorList>
    </citation>
    <scope>NUCLEOTIDE SEQUENCE</scope>
    <source>
        <strain evidence="1">FP105234-sp</strain>
    </source>
</reference>
<accession>A0ACB8S723</accession>
<evidence type="ECO:0000313" key="1">
    <source>
        <dbReference type="EMBL" id="KAI0051721.1"/>
    </source>
</evidence>
<gene>
    <name evidence="1" type="ORF">FA95DRAFT_1602483</name>
</gene>
<reference evidence="1" key="2">
    <citation type="journal article" date="2022" name="New Phytol.">
        <title>Evolutionary transition to the ectomycorrhizal habit in the genomes of a hyperdiverse lineage of mushroom-forming fungi.</title>
        <authorList>
            <person name="Looney B."/>
            <person name="Miyauchi S."/>
            <person name="Morin E."/>
            <person name="Drula E."/>
            <person name="Courty P.E."/>
            <person name="Kohler A."/>
            <person name="Kuo A."/>
            <person name="LaButti K."/>
            <person name="Pangilinan J."/>
            <person name="Lipzen A."/>
            <person name="Riley R."/>
            <person name="Andreopoulos W."/>
            <person name="He G."/>
            <person name="Johnson J."/>
            <person name="Nolan M."/>
            <person name="Tritt A."/>
            <person name="Barry K.W."/>
            <person name="Grigoriev I.V."/>
            <person name="Nagy L.G."/>
            <person name="Hibbett D."/>
            <person name="Henrissat B."/>
            <person name="Matheny P.B."/>
            <person name="Labbe J."/>
            <person name="Martin F.M."/>
        </authorList>
    </citation>
    <scope>NUCLEOTIDE SEQUENCE</scope>
    <source>
        <strain evidence="1">FP105234-sp</strain>
    </source>
</reference>
<proteinExistence type="predicted"/>
<name>A0ACB8S723_9AGAM</name>